<accession>A0AB39MFU1</accession>
<gene>
    <name evidence="1" type="ORF">AB5J58_33070</name>
</gene>
<proteinExistence type="predicted"/>
<sequence>MLEVLVARPTTSGATTINTAAVVHGAISEKELADVRTSHPGRHITVDGDVLVLWPGQQLE</sequence>
<dbReference type="EMBL" id="CP163431">
    <property type="protein sequence ID" value="XDQ04685.1"/>
    <property type="molecule type" value="Genomic_DNA"/>
</dbReference>
<reference evidence="1" key="1">
    <citation type="submission" date="2024-07" db="EMBL/GenBank/DDBJ databases">
        <authorList>
            <person name="Yu S.T."/>
        </authorList>
    </citation>
    <scope>NUCLEOTIDE SEQUENCE</scope>
    <source>
        <strain evidence="1">R08</strain>
    </source>
</reference>
<evidence type="ECO:0000313" key="1">
    <source>
        <dbReference type="EMBL" id="XDQ04685.1"/>
    </source>
</evidence>
<dbReference type="AlphaFoldDB" id="A0AB39MFU1"/>
<organism evidence="1">
    <name type="scientific">Streptomyces sp. R08</name>
    <dbReference type="NCBI Taxonomy" id="3238624"/>
    <lineage>
        <taxon>Bacteria</taxon>
        <taxon>Bacillati</taxon>
        <taxon>Actinomycetota</taxon>
        <taxon>Actinomycetes</taxon>
        <taxon>Kitasatosporales</taxon>
        <taxon>Streptomycetaceae</taxon>
        <taxon>Streptomyces</taxon>
    </lineage>
</organism>
<name>A0AB39MFU1_9ACTN</name>
<dbReference type="RefSeq" id="WP_369190190.1">
    <property type="nucleotide sequence ID" value="NZ_CP163431.1"/>
</dbReference>
<protein>
    <submittedName>
        <fullName evidence="1">Uncharacterized protein</fullName>
    </submittedName>
</protein>